<comment type="similarity">
    <text evidence="1">Belongs to the eIF-3 subunit K family.</text>
</comment>
<evidence type="ECO:0000313" key="3">
    <source>
        <dbReference type="EMBL" id="KAK1933115.1"/>
    </source>
</evidence>
<reference evidence="3" key="1">
    <citation type="journal article" date="2014" name="Nucleic Acids Res.">
        <title>The evolutionary dynamics of variant antigen genes in Babesia reveal a history of genomic innovation underlying host-parasite interaction.</title>
        <authorList>
            <person name="Jackson A.P."/>
            <person name="Otto T.D."/>
            <person name="Darby A."/>
            <person name="Ramaprasad A."/>
            <person name="Xia D."/>
            <person name="Echaide I.E."/>
            <person name="Farber M."/>
            <person name="Gahlot S."/>
            <person name="Gamble J."/>
            <person name="Gupta D."/>
            <person name="Gupta Y."/>
            <person name="Jackson L."/>
            <person name="Malandrin L."/>
            <person name="Malas T.B."/>
            <person name="Moussa E."/>
            <person name="Nair M."/>
            <person name="Reid A.J."/>
            <person name="Sanders M."/>
            <person name="Sharma J."/>
            <person name="Tracey A."/>
            <person name="Quail M.A."/>
            <person name="Weir W."/>
            <person name="Wastling J.M."/>
            <person name="Hall N."/>
            <person name="Willadsen P."/>
            <person name="Lingelbach K."/>
            <person name="Shiels B."/>
            <person name="Tait A."/>
            <person name="Berriman M."/>
            <person name="Allred D.R."/>
            <person name="Pain A."/>
        </authorList>
    </citation>
    <scope>NUCLEOTIDE SEQUENCE</scope>
    <source>
        <strain evidence="3">1802A</strain>
    </source>
</reference>
<dbReference type="InterPro" id="IPR033464">
    <property type="entry name" value="CSN8_PSD8_EIF3K"/>
</dbReference>
<keyword evidence="1" id="KW-0648">Protein biosynthesis</keyword>
<dbReference type="PANTHER" id="PTHR13022">
    <property type="entry name" value="EUKARYOTIC TRANSLATION INITIATION FACTOR 3 SUBUNIT 11"/>
    <property type="match status" value="1"/>
</dbReference>
<evidence type="ECO:0000256" key="1">
    <source>
        <dbReference type="HAMAP-Rule" id="MF_03010"/>
    </source>
</evidence>
<dbReference type="GO" id="GO:0003723">
    <property type="term" value="F:RNA binding"/>
    <property type="evidence" value="ECO:0007669"/>
    <property type="project" value="UniProtKB-UniRule"/>
</dbReference>
<keyword evidence="4" id="KW-1185">Reference proteome</keyword>
<dbReference type="AlphaFoldDB" id="A0AAD9G783"/>
<dbReference type="PANTHER" id="PTHR13022:SF0">
    <property type="entry name" value="EUKARYOTIC TRANSLATION INITIATION FACTOR 3 SUBUNIT K"/>
    <property type="match status" value="1"/>
</dbReference>
<dbReference type="GO" id="GO:0001732">
    <property type="term" value="P:formation of cytoplasmic translation initiation complex"/>
    <property type="evidence" value="ECO:0007669"/>
    <property type="project" value="UniProtKB-UniRule"/>
</dbReference>
<dbReference type="EMBL" id="JAHBMH010000073">
    <property type="protein sequence ID" value="KAK1933115.1"/>
    <property type="molecule type" value="Genomic_DNA"/>
</dbReference>
<gene>
    <name evidence="3" type="ORF">X943_002230</name>
</gene>
<dbReference type="Proteomes" id="UP001195914">
    <property type="component" value="Unassembled WGS sequence"/>
</dbReference>
<protein>
    <recommendedName>
        <fullName evidence="1">Eukaryotic translation initiation factor 3 subunit K</fullName>
        <shortName evidence="1">eIF3k</shortName>
    </recommendedName>
    <alternativeName>
        <fullName evidence="1">eIF-3 p25</fullName>
    </alternativeName>
</protein>
<comment type="subunit">
    <text evidence="1">Component of the eukaryotic translation initiation factor 3 (eIF-3) complex.</text>
</comment>
<dbReference type="GO" id="GO:0005852">
    <property type="term" value="C:eukaryotic translation initiation factor 3 complex"/>
    <property type="evidence" value="ECO:0007669"/>
    <property type="project" value="UniProtKB-UniRule"/>
</dbReference>
<evidence type="ECO:0000313" key="4">
    <source>
        <dbReference type="Proteomes" id="UP001195914"/>
    </source>
</evidence>
<dbReference type="InterPro" id="IPR016020">
    <property type="entry name" value="Transl_init_fac_sub12_N_euk"/>
</dbReference>
<dbReference type="SUPFAM" id="SSF46785">
    <property type="entry name" value="Winged helix' DNA-binding domain"/>
    <property type="match status" value="1"/>
</dbReference>
<keyword evidence="1" id="KW-0396">Initiation factor</keyword>
<dbReference type="GO" id="GO:0003743">
    <property type="term" value="F:translation initiation factor activity"/>
    <property type="evidence" value="ECO:0007669"/>
    <property type="project" value="UniProtKB-UniRule"/>
</dbReference>
<dbReference type="GO" id="GO:0043022">
    <property type="term" value="F:ribosome binding"/>
    <property type="evidence" value="ECO:0007669"/>
    <property type="project" value="InterPro"/>
</dbReference>
<dbReference type="GO" id="GO:0033290">
    <property type="term" value="C:eukaryotic 48S preinitiation complex"/>
    <property type="evidence" value="ECO:0007669"/>
    <property type="project" value="UniProtKB-UniRule"/>
</dbReference>
<proteinExistence type="inferred from homology"/>
<comment type="caution">
    <text evidence="3">The sequence shown here is derived from an EMBL/GenBank/DDBJ whole genome shotgun (WGS) entry which is preliminary data.</text>
</comment>
<dbReference type="InterPro" id="IPR009374">
    <property type="entry name" value="eIF3k"/>
</dbReference>
<accession>A0AAD9G783</accession>
<keyword evidence="1" id="KW-0963">Cytoplasm</keyword>
<dbReference type="InterPro" id="IPR016024">
    <property type="entry name" value="ARM-type_fold"/>
</dbReference>
<name>A0AAD9G783_BABDI</name>
<dbReference type="InterPro" id="IPR036390">
    <property type="entry name" value="WH_DNA-bd_sf"/>
</dbReference>
<evidence type="ECO:0000259" key="2">
    <source>
        <dbReference type="Pfam" id="PF10075"/>
    </source>
</evidence>
<comment type="subcellular location">
    <subcellularLocation>
        <location evidence="1">Cytoplasm</location>
    </subcellularLocation>
</comment>
<dbReference type="HAMAP" id="MF_03010">
    <property type="entry name" value="eIF3k"/>
    <property type="match status" value="1"/>
</dbReference>
<sequence>MTAATRREIAEAIIDSPSQRFNVASLPALTAYLEEQMADASSYSLKNNVAILKIYTLFPCKLETDVIQKILIQCLTQLPANDFNICLAQVPLPVQEQPAIAQIVGLHNILQNCMFYKFWTESLKPLVNHSSLSVIDVPGIRESVRRFILDVVPLVYLHMGVPEMRTLLNFEKNCDEFEKLLESCKWTLEGGYKREDPQSGICVPSSRDEVMKQQKGASQVKPVEKYFKTESLRHYYTTMRNPVI</sequence>
<dbReference type="SUPFAM" id="SSF48371">
    <property type="entry name" value="ARM repeat"/>
    <property type="match status" value="1"/>
</dbReference>
<organism evidence="3 4">
    <name type="scientific">Babesia divergens</name>
    <dbReference type="NCBI Taxonomy" id="32595"/>
    <lineage>
        <taxon>Eukaryota</taxon>
        <taxon>Sar</taxon>
        <taxon>Alveolata</taxon>
        <taxon>Apicomplexa</taxon>
        <taxon>Aconoidasida</taxon>
        <taxon>Piroplasmida</taxon>
        <taxon>Babesiidae</taxon>
        <taxon>Babesia</taxon>
    </lineage>
</organism>
<reference evidence="3" key="2">
    <citation type="submission" date="2021-05" db="EMBL/GenBank/DDBJ databases">
        <authorList>
            <person name="Pain A."/>
        </authorList>
    </citation>
    <scope>NUCLEOTIDE SEQUENCE</scope>
    <source>
        <strain evidence="3">1802A</strain>
    </source>
</reference>
<dbReference type="Gene3D" id="1.25.40.250">
    <property type="entry name" value="ARM repeat, domain 1"/>
    <property type="match status" value="1"/>
</dbReference>
<comment type="function">
    <text evidence="1">Component of the eukaryotic translation initiation factor 3 (eIF-3) complex, which is involved in protein synthesis of a specialized repertoire of mRNAs and, together with other initiation factors, stimulates binding of mRNA and methionyl-tRNAi to the 40S ribosome. The eIF-3 complex specifically targets and initiates translation of a subset of mRNAs involved in cell proliferation.</text>
</comment>
<dbReference type="GO" id="GO:0006446">
    <property type="term" value="P:regulation of translational initiation"/>
    <property type="evidence" value="ECO:0007669"/>
    <property type="project" value="InterPro"/>
</dbReference>
<dbReference type="Pfam" id="PF10075">
    <property type="entry name" value="CSN8_PSD8_EIF3K"/>
    <property type="match status" value="1"/>
</dbReference>
<feature type="domain" description="CSN8/PSMD8/EIF3K" evidence="2">
    <location>
        <begin position="62"/>
        <end position="190"/>
    </location>
</feature>
<dbReference type="GO" id="GO:0016282">
    <property type="term" value="C:eukaryotic 43S preinitiation complex"/>
    <property type="evidence" value="ECO:0007669"/>
    <property type="project" value="UniProtKB-UniRule"/>
</dbReference>